<dbReference type="GO" id="GO:0016020">
    <property type="term" value="C:membrane"/>
    <property type="evidence" value="ECO:0007669"/>
    <property type="project" value="InterPro"/>
</dbReference>
<keyword evidence="2" id="KW-0479">Metal-binding</keyword>
<dbReference type="SUPFAM" id="SSF81343">
    <property type="entry name" value="Fumarate reductase respiratory complex transmembrane subunits"/>
    <property type="match status" value="1"/>
</dbReference>
<dbReference type="GO" id="GO:0009055">
    <property type="term" value="F:electron transfer activity"/>
    <property type="evidence" value="ECO:0007669"/>
    <property type="project" value="TreeGrafter"/>
</dbReference>
<accession>A0A2P8F8R2</accession>
<sequence>MASATTTRPWAASFRTRAMILTGLVMFIFVTMHLANLALGLFSVQLMEDWRWLLSGIWSNFLPLKILLQLSLILHFLLALLSLYRRNTLRIPAYDMTQMIAGILIIPLLAKHVFGVMAAKELGLEPTYALVLGQFWVVSPFDGLQQIVMLVVAWIHGAIGVYTWLQSRDGSVRTMRFFYPFVVALPIFAMLGYVEAGRQIIPVEEGGMGFVLDSDPNLNGPTVAPELIPDIIDQARDRQELVTSVSLGLITFAFLARWFRLRRLQNGQLRITYTGKRSSTFNTTTGLTLLELARENNIAHASVCRGRGRCGTCRVKILAGAETLQPPSDGEAKVLERWQAGPNERLACQVKPTTGALEVERVIEPDYSNLDYDQPRQVAQKAASAT</sequence>
<gene>
    <name evidence="7" type="ORF">CLV88_11231</name>
</gene>
<dbReference type="OrthoDB" id="341967at2"/>
<evidence type="ECO:0000313" key="8">
    <source>
        <dbReference type="Proteomes" id="UP000240418"/>
    </source>
</evidence>
<keyword evidence="5" id="KW-0812">Transmembrane</keyword>
<dbReference type="RefSeq" id="WP_106609441.1">
    <property type="nucleotide sequence ID" value="NZ_PYGJ01000012.1"/>
</dbReference>
<reference evidence="7 8" key="1">
    <citation type="submission" date="2018-03" db="EMBL/GenBank/DDBJ databases">
        <title>Genomic Encyclopedia of Archaeal and Bacterial Type Strains, Phase II (KMG-II): from individual species to whole genera.</title>
        <authorList>
            <person name="Goeker M."/>
        </authorList>
    </citation>
    <scope>NUCLEOTIDE SEQUENCE [LARGE SCALE GENOMIC DNA]</scope>
    <source>
        <strain evidence="7 8">DSM 100673</strain>
    </source>
</reference>
<feature type="transmembrane region" description="Helical" evidence="5">
    <location>
        <begin position="177"/>
        <end position="194"/>
    </location>
</feature>
<protein>
    <submittedName>
        <fullName evidence="7">Ferredoxin</fullName>
    </submittedName>
</protein>
<evidence type="ECO:0000259" key="6">
    <source>
        <dbReference type="PROSITE" id="PS51085"/>
    </source>
</evidence>
<dbReference type="Proteomes" id="UP000240418">
    <property type="component" value="Unassembled WGS sequence"/>
</dbReference>
<keyword evidence="8" id="KW-1185">Reference proteome</keyword>
<evidence type="ECO:0000313" key="7">
    <source>
        <dbReference type="EMBL" id="PSL18107.1"/>
    </source>
</evidence>
<dbReference type="PANTHER" id="PTHR23426:SF67">
    <property type="entry name" value="2FE-2S FERREDOXIN-TYPE DOMAIN-CONTAINING PROTEIN"/>
    <property type="match status" value="1"/>
</dbReference>
<dbReference type="SUPFAM" id="SSF54292">
    <property type="entry name" value="2Fe-2S ferredoxin-like"/>
    <property type="match status" value="1"/>
</dbReference>
<dbReference type="GO" id="GO:0140647">
    <property type="term" value="P:P450-containing electron transport chain"/>
    <property type="evidence" value="ECO:0007669"/>
    <property type="project" value="InterPro"/>
</dbReference>
<dbReference type="Gene3D" id="3.10.20.30">
    <property type="match status" value="1"/>
</dbReference>
<evidence type="ECO:0000256" key="4">
    <source>
        <dbReference type="ARBA" id="ARBA00023014"/>
    </source>
</evidence>
<evidence type="ECO:0000256" key="3">
    <source>
        <dbReference type="ARBA" id="ARBA00023004"/>
    </source>
</evidence>
<keyword evidence="1" id="KW-0001">2Fe-2S</keyword>
<dbReference type="GO" id="GO:0051537">
    <property type="term" value="F:2 iron, 2 sulfur cluster binding"/>
    <property type="evidence" value="ECO:0007669"/>
    <property type="project" value="UniProtKB-KW"/>
</dbReference>
<dbReference type="InterPro" id="IPR012675">
    <property type="entry name" value="Beta-grasp_dom_sf"/>
</dbReference>
<organism evidence="7 8">
    <name type="scientific">Shimia abyssi</name>
    <dbReference type="NCBI Taxonomy" id="1662395"/>
    <lineage>
        <taxon>Bacteria</taxon>
        <taxon>Pseudomonadati</taxon>
        <taxon>Pseudomonadota</taxon>
        <taxon>Alphaproteobacteria</taxon>
        <taxon>Rhodobacterales</taxon>
        <taxon>Roseobacteraceae</taxon>
    </lineage>
</organism>
<dbReference type="PANTHER" id="PTHR23426">
    <property type="entry name" value="FERREDOXIN/ADRENODOXIN"/>
    <property type="match status" value="1"/>
</dbReference>
<dbReference type="CDD" id="cd00207">
    <property type="entry name" value="fer2"/>
    <property type="match status" value="1"/>
</dbReference>
<feature type="domain" description="2Fe-2S ferredoxin-type" evidence="6">
    <location>
        <begin position="267"/>
        <end position="365"/>
    </location>
</feature>
<feature type="transmembrane region" description="Helical" evidence="5">
    <location>
        <begin position="96"/>
        <end position="119"/>
    </location>
</feature>
<name>A0A2P8F8R2_9RHOB</name>
<keyword evidence="5" id="KW-0472">Membrane</keyword>
<feature type="transmembrane region" description="Helical" evidence="5">
    <location>
        <begin position="144"/>
        <end position="165"/>
    </location>
</feature>
<keyword evidence="3" id="KW-0408">Iron</keyword>
<dbReference type="Pfam" id="PF00111">
    <property type="entry name" value="Fer2"/>
    <property type="match status" value="1"/>
</dbReference>
<keyword evidence="5" id="KW-1133">Transmembrane helix</keyword>
<proteinExistence type="predicted"/>
<feature type="transmembrane region" description="Helical" evidence="5">
    <location>
        <begin position="20"/>
        <end position="46"/>
    </location>
</feature>
<dbReference type="InterPro" id="IPR036010">
    <property type="entry name" value="2Fe-2S_ferredoxin-like_sf"/>
</dbReference>
<feature type="transmembrane region" description="Helical" evidence="5">
    <location>
        <begin position="66"/>
        <end position="84"/>
    </location>
</feature>
<dbReference type="InterPro" id="IPR001041">
    <property type="entry name" value="2Fe-2S_ferredoxin-type"/>
</dbReference>
<dbReference type="PROSITE" id="PS51085">
    <property type="entry name" value="2FE2S_FER_2"/>
    <property type="match status" value="1"/>
</dbReference>
<evidence type="ECO:0000256" key="5">
    <source>
        <dbReference type="SAM" id="Phobius"/>
    </source>
</evidence>
<dbReference type="GO" id="GO:0046872">
    <property type="term" value="F:metal ion binding"/>
    <property type="evidence" value="ECO:0007669"/>
    <property type="project" value="UniProtKB-KW"/>
</dbReference>
<comment type="caution">
    <text evidence="7">The sequence shown here is derived from an EMBL/GenBank/DDBJ whole genome shotgun (WGS) entry which is preliminary data.</text>
</comment>
<keyword evidence="4" id="KW-0411">Iron-sulfur</keyword>
<evidence type="ECO:0000256" key="1">
    <source>
        <dbReference type="ARBA" id="ARBA00022714"/>
    </source>
</evidence>
<dbReference type="EMBL" id="PYGJ01000012">
    <property type="protein sequence ID" value="PSL18107.1"/>
    <property type="molecule type" value="Genomic_DNA"/>
</dbReference>
<dbReference type="InterPro" id="IPR001055">
    <property type="entry name" value="Adrenodoxin-like"/>
</dbReference>
<evidence type="ECO:0000256" key="2">
    <source>
        <dbReference type="ARBA" id="ARBA00022723"/>
    </source>
</evidence>
<dbReference type="InterPro" id="IPR034804">
    <property type="entry name" value="SQR/QFR_C/D"/>
</dbReference>
<dbReference type="AlphaFoldDB" id="A0A2P8F8R2"/>